<evidence type="ECO:0000256" key="7">
    <source>
        <dbReference type="ARBA" id="ARBA00023315"/>
    </source>
</evidence>
<evidence type="ECO:0000256" key="4">
    <source>
        <dbReference type="ARBA" id="ARBA00022679"/>
    </source>
</evidence>
<evidence type="ECO:0000259" key="9">
    <source>
        <dbReference type="PROSITE" id="PS51186"/>
    </source>
</evidence>
<feature type="domain" description="N-acetyltransferase" evidence="9">
    <location>
        <begin position="28"/>
        <end position="180"/>
    </location>
</feature>
<dbReference type="OrthoDB" id="10039976at2759"/>
<comment type="similarity">
    <text evidence="8">Belongs to the acetyltransferase family. GNA1 subfamily.</text>
</comment>
<comment type="pathway">
    <text evidence="8">Nucleotide-sugar biosynthesis; UDP-N-acetyl-alpha-D-glucosamine biosynthesis; N-acetyl-alpha-D-glucosamine 1-phosphate from alpha-D-glucosamine 6-phosphate (route I): step 1/2.</text>
</comment>
<dbReference type="PROSITE" id="PS51186">
    <property type="entry name" value="GNAT"/>
    <property type="match status" value="1"/>
</dbReference>
<comment type="subunit">
    <text evidence="3">Homodimer.</text>
</comment>
<evidence type="ECO:0000256" key="2">
    <source>
        <dbReference type="ARBA" id="ARBA00004586"/>
    </source>
</evidence>
<dbReference type="EMBL" id="QGMJ01000925">
    <property type="protein sequence ID" value="TVY32823.1"/>
    <property type="molecule type" value="Genomic_DNA"/>
</dbReference>
<dbReference type="UniPathway" id="UPA00113">
    <property type="reaction ID" value="UER00529"/>
</dbReference>
<dbReference type="AlphaFoldDB" id="A0A8H8RCP6"/>
<evidence type="ECO:0000256" key="8">
    <source>
        <dbReference type="RuleBase" id="RU365086"/>
    </source>
</evidence>
<dbReference type="CDD" id="cd04301">
    <property type="entry name" value="NAT_SF"/>
    <property type="match status" value="1"/>
</dbReference>
<dbReference type="FunFam" id="3.40.630.30:FF:000048">
    <property type="entry name" value="Glucosamine 6-phosphate N-acetyltransferase"/>
    <property type="match status" value="1"/>
</dbReference>
<accession>A0A8H8RCP6</accession>
<evidence type="ECO:0000256" key="1">
    <source>
        <dbReference type="ARBA" id="ARBA00004184"/>
    </source>
</evidence>
<keyword evidence="6" id="KW-0472">Membrane</keyword>
<name>A0A8H8RCP6_9HELO</name>
<organism evidence="10 11">
    <name type="scientific">Lachnellula subtilissima</name>
    <dbReference type="NCBI Taxonomy" id="602034"/>
    <lineage>
        <taxon>Eukaryota</taxon>
        <taxon>Fungi</taxon>
        <taxon>Dikarya</taxon>
        <taxon>Ascomycota</taxon>
        <taxon>Pezizomycotina</taxon>
        <taxon>Leotiomycetes</taxon>
        <taxon>Helotiales</taxon>
        <taxon>Lachnaceae</taxon>
        <taxon>Lachnellula</taxon>
    </lineage>
</organism>
<keyword evidence="5" id="KW-0256">Endoplasmic reticulum</keyword>
<dbReference type="PANTHER" id="PTHR13355">
    <property type="entry name" value="GLUCOSAMINE 6-PHOSPHATE N-ACETYLTRANSFERASE"/>
    <property type="match status" value="1"/>
</dbReference>
<dbReference type="EC" id="2.3.1.4" evidence="8"/>
<dbReference type="InterPro" id="IPR016181">
    <property type="entry name" value="Acyl_CoA_acyltransferase"/>
</dbReference>
<dbReference type="PANTHER" id="PTHR13355:SF11">
    <property type="entry name" value="GLUCOSAMINE 6-PHOSPHATE N-ACETYLTRANSFERASE"/>
    <property type="match status" value="1"/>
</dbReference>
<dbReference type="GO" id="GO:0005789">
    <property type="term" value="C:endoplasmic reticulum membrane"/>
    <property type="evidence" value="ECO:0007669"/>
    <property type="project" value="UniProtKB-SubCell"/>
</dbReference>
<dbReference type="Pfam" id="PF00583">
    <property type="entry name" value="Acetyltransf_1"/>
    <property type="match status" value="1"/>
</dbReference>
<sequence length="180" mass="20272">MTSSQPELSLFPSTLVPLKAKENLPQNILCRPLQRTDFQRGHLAVLAHLAPVGDTTEEMWVEQFEWMKRCSGTYYVVVLVDENRDVIVGTGTLILERKFMLNLAKQGHIKDVVITASQQGKGLGAKLIQALDLIGEELGCYKTILDCEPKNEPFYRKCGYERMGIDMQHCYDKTASSHAV</sequence>
<dbReference type="InterPro" id="IPR039143">
    <property type="entry name" value="GNPNAT1-like"/>
</dbReference>
<comment type="catalytic activity">
    <reaction evidence="8">
        <text>D-glucosamine 6-phosphate + acetyl-CoA = N-acetyl-D-glucosamine 6-phosphate + CoA + H(+)</text>
        <dbReference type="Rhea" id="RHEA:10292"/>
        <dbReference type="ChEBI" id="CHEBI:15378"/>
        <dbReference type="ChEBI" id="CHEBI:57287"/>
        <dbReference type="ChEBI" id="CHEBI:57288"/>
        <dbReference type="ChEBI" id="CHEBI:57513"/>
        <dbReference type="ChEBI" id="CHEBI:58725"/>
        <dbReference type="EC" id="2.3.1.4"/>
    </reaction>
</comment>
<keyword evidence="4 8" id="KW-0808">Transferase</keyword>
<proteinExistence type="inferred from homology"/>
<dbReference type="Proteomes" id="UP000462212">
    <property type="component" value="Unassembled WGS sequence"/>
</dbReference>
<keyword evidence="7 8" id="KW-0012">Acyltransferase</keyword>
<gene>
    <name evidence="10" type="primary">gna1</name>
    <name evidence="10" type="ORF">LSUB1_G006870</name>
</gene>
<protein>
    <recommendedName>
        <fullName evidence="8">Glucosamine 6-phosphate N-acetyltransferase</fullName>
        <ecNumber evidence="8">2.3.1.4</ecNumber>
    </recommendedName>
</protein>
<reference evidence="10 11" key="1">
    <citation type="submission" date="2018-05" db="EMBL/GenBank/DDBJ databases">
        <title>Genome sequencing and assembly of the regulated plant pathogen Lachnellula willkommii and related sister species for the development of diagnostic species identification markers.</title>
        <authorList>
            <person name="Giroux E."/>
            <person name="Bilodeau G."/>
        </authorList>
    </citation>
    <scope>NUCLEOTIDE SEQUENCE [LARGE SCALE GENOMIC DNA]</scope>
    <source>
        <strain evidence="10 11">CBS 197.66</strain>
    </source>
</reference>
<dbReference type="GO" id="GO:0006048">
    <property type="term" value="P:UDP-N-acetylglucosamine biosynthetic process"/>
    <property type="evidence" value="ECO:0007669"/>
    <property type="project" value="UniProtKB-UniRule"/>
</dbReference>
<evidence type="ECO:0000313" key="10">
    <source>
        <dbReference type="EMBL" id="TVY32823.1"/>
    </source>
</evidence>
<dbReference type="InterPro" id="IPR000182">
    <property type="entry name" value="GNAT_dom"/>
</dbReference>
<evidence type="ECO:0000256" key="3">
    <source>
        <dbReference type="ARBA" id="ARBA00011738"/>
    </source>
</evidence>
<keyword evidence="11" id="KW-1185">Reference proteome</keyword>
<comment type="caution">
    <text evidence="10">The sequence shown here is derived from an EMBL/GenBank/DDBJ whole genome shotgun (WGS) entry which is preliminary data.</text>
</comment>
<dbReference type="SUPFAM" id="SSF55729">
    <property type="entry name" value="Acyl-CoA N-acyltransferases (Nat)"/>
    <property type="match status" value="1"/>
</dbReference>
<evidence type="ECO:0000256" key="5">
    <source>
        <dbReference type="ARBA" id="ARBA00022824"/>
    </source>
</evidence>
<evidence type="ECO:0000256" key="6">
    <source>
        <dbReference type="ARBA" id="ARBA00023136"/>
    </source>
</evidence>
<comment type="subcellular location">
    <subcellularLocation>
        <location evidence="1">Endomembrane system</location>
        <topology evidence="1">Peripheral membrane protein</topology>
    </subcellularLocation>
    <subcellularLocation>
        <location evidence="2">Endoplasmic reticulum membrane</location>
    </subcellularLocation>
</comment>
<dbReference type="Gene3D" id="3.40.630.30">
    <property type="match status" value="1"/>
</dbReference>
<dbReference type="GO" id="GO:0004343">
    <property type="term" value="F:glucosamine 6-phosphate N-acetyltransferase activity"/>
    <property type="evidence" value="ECO:0007669"/>
    <property type="project" value="UniProtKB-UniRule"/>
</dbReference>
<evidence type="ECO:0000313" key="11">
    <source>
        <dbReference type="Proteomes" id="UP000462212"/>
    </source>
</evidence>